<comment type="caution">
    <text evidence="2">The sequence shown here is derived from an EMBL/GenBank/DDBJ whole genome shotgun (WGS) entry which is preliminary data.</text>
</comment>
<dbReference type="Pfam" id="PF02214">
    <property type="entry name" value="BTB_2"/>
    <property type="match status" value="1"/>
</dbReference>
<dbReference type="SUPFAM" id="SSF54695">
    <property type="entry name" value="POZ domain"/>
    <property type="match status" value="1"/>
</dbReference>
<dbReference type="PANTHER" id="PTHR11145:SF8">
    <property type="entry name" value="RE57120P"/>
    <property type="match status" value="1"/>
</dbReference>
<dbReference type="Proteomes" id="UP000681720">
    <property type="component" value="Unassembled WGS sequence"/>
</dbReference>
<evidence type="ECO:0000313" key="3">
    <source>
        <dbReference type="Proteomes" id="UP000681720"/>
    </source>
</evidence>
<evidence type="ECO:0000313" key="2">
    <source>
        <dbReference type="EMBL" id="CAF4732077.1"/>
    </source>
</evidence>
<name>A0A8S3AR76_9BILA</name>
<dbReference type="InterPro" id="IPR045068">
    <property type="entry name" value="BACURD1-3"/>
</dbReference>
<feature type="domain" description="Potassium channel tetramerisation-type BTB" evidence="1">
    <location>
        <begin position="73"/>
        <end position="133"/>
    </location>
</feature>
<dbReference type="GO" id="GO:0051260">
    <property type="term" value="P:protein homooligomerization"/>
    <property type="evidence" value="ECO:0007669"/>
    <property type="project" value="InterPro"/>
</dbReference>
<feature type="non-terminal residue" evidence="2">
    <location>
        <position position="134"/>
    </location>
</feature>
<dbReference type="PANTHER" id="PTHR11145">
    <property type="entry name" value="BTB/POZ DOMAIN-CONTAINING ADAPTER FOR CUL3-MEDIATED RHOA DEGRADATION PROTEIN FAMILY MEMBER"/>
    <property type="match status" value="1"/>
</dbReference>
<protein>
    <recommendedName>
        <fullName evidence="1">Potassium channel tetramerisation-type BTB domain-containing protein</fullName>
    </recommendedName>
</protein>
<dbReference type="EMBL" id="CAJOBJ010133464">
    <property type="protein sequence ID" value="CAF4732077.1"/>
    <property type="molecule type" value="Genomic_DNA"/>
</dbReference>
<organism evidence="2 3">
    <name type="scientific">Rotaria magnacalcarata</name>
    <dbReference type="NCBI Taxonomy" id="392030"/>
    <lineage>
        <taxon>Eukaryota</taxon>
        <taxon>Metazoa</taxon>
        <taxon>Spiralia</taxon>
        <taxon>Gnathifera</taxon>
        <taxon>Rotifera</taxon>
        <taxon>Eurotatoria</taxon>
        <taxon>Bdelloidea</taxon>
        <taxon>Philodinida</taxon>
        <taxon>Philodinidae</taxon>
        <taxon>Rotaria</taxon>
    </lineage>
</organism>
<sequence>MLNKQNRISFRSIARDSANRLASDLNYRLLHIFSKFTASINDTEREKDLSNESPQPMCMLLELVTVLKQRKFILNVGGKKYTTSIETLTRETDTFFTALFSGRWQLAVDPNDNSIFIDRNGQVFTHILEWLRTS</sequence>
<dbReference type="CDD" id="cd18316">
    <property type="entry name" value="BTB_POZ_KCTD-like"/>
    <property type="match status" value="1"/>
</dbReference>
<dbReference type="InterPro" id="IPR003131">
    <property type="entry name" value="T1-type_BTB"/>
</dbReference>
<accession>A0A8S3AR76</accession>
<dbReference type="InterPro" id="IPR011333">
    <property type="entry name" value="SKP1/BTB/POZ_sf"/>
</dbReference>
<dbReference type="AlphaFoldDB" id="A0A8S3AR76"/>
<proteinExistence type="predicted"/>
<reference evidence="2" key="1">
    <citation type="submission" date="2021-02" db="EMBL/GenBank/DDBJ databases">
        <authorList>
            <person name="Nowell W R."/>
        </authorList>
    </citation>
    <scope>NUCLEOTIDE SEQUENCE</scope>
</reference>
<evidence type="ECO:0000259" key="1">
    <source>
        <dbReference type="Pfam" id="PF02214"/>
    </source>
</evidence>
<gene>
    <name evidence="2" type="ORF">GIL414_LOCUS44321</name>
</gene>
<dbReference type="Gene3D" id="3.30.710.10">
    <property type="entry name" value="Potassium Channel Kv1.1, Chain A"/>
    <property type="match status" value="1"/>
</dbReference>